<organism evidence="2">
    <name type="scientific">Arundo donax</name>
    <name type="common">Giant reed</name>
    <name type="synonym">Donax arundinaceus</name>
    <dbReference type="NCBI Taxonomy" id="35708"/>
    <lineage>
        <taxon>Eukaryota</taxon>
        <taxon>Viridiplantae</taxon>
        <taxon>Streptophyta</taxon>
        <taxon>Embryophyta</taxon>
        <taxon>Tracheophyta</taxon>
        <taxon>Spermatophyta</taxon>
        <taxon>Magnoliopsida</taxon>
        <taxon>Liliopsida</taxon>
        <taxon>Poales</taxon>
        <taxon>Poaceae</taxon>
        <taxon>PACMAD clade</taxon>
        <taxon>Arundinoideae</taxon>
        <taxon>Arundineae</taxon>
        <taxon>Arundo</taxon>
    </lineage>
</organism>
<accession>A0A0A8ZWJ0</accession>
<feature type="region of interest" description="Disordered" evidence="1">
    <location>
        <begin position="1"/>
        <end position="26"/>
    </location>
</feature>
<feature type="compositionally biased region" description="Basic and acidic residues" evidence="1">
    <location>
        <begin position="17"/>
        <end position="26"/>
    </location>
</feature>
<protein>
    <submittedName>
        <fullName evidence="2">Uncharacterized protein</fullName>
    </submittedName>
</protein>
<sequence length="26" mass="3180">MPLKNDQQQEQQLPNRQELRGELPWC</sequence>
<name>A0A0A8ZWJ0_ARUDO</name>
<evidence type="ECO:0000313" key="2">
    <source>
        <dbReference type="EMBL" id="JAD43211.1"/>
    </source>
</evidence>
<proteinExistence type="predicted"/>
<reference evidence="2" key="2">
    <citation type="journal article" date="2015" name="Data Brief">
        <title>Shoot transcriptome of the giant reed, Arundo donax.</title>
        <authorList>
            <person name="Barrero R.A."/>
            <person name="Guerrero F.D."/>
            <person name="Moolhuijzen P."/>
            <person name="Goolsby J.A."/>
            <person name="Tidwell J."/>
            <person name="Bellgard S.E."/>
            <person name="Bellgard M.I."/>
        </authorList>
    </citation>
    <scope>NUCLEOTIDE SEQUENCE</scope>
    <source>
        <tissue evidence="2">Shoot tissue taken approximately 20 cm above the soil surface</tissue>
    </source>
</reference>
<evidence type="ECO:0000256" key="1">
    <source>
        <dbReference type="SAM" id="MobiDB-lite"/>
    </source>
</evidence>
<dbReference type="EMBL" id="GBRH01254684">
    <property type="protein sequence ID" value="JAD43211.1"/>
    <property type="molecule type" value="Transcribed_RNA"/>
</dbReference>
<reference evidence="2" key="1">
    <citation type="submission" date="2014-09" db="EMBL/GenBank/DDBJ databases">
        <authorList>
            <person name="Magalhaes I.L.F."/>
            <person name="Oliveira U."/>
            <person name="Santos F.R."/>
            <person name="Vidigal T.H.D.A."/>
            <person name="Brescovit A.D."/>
            <person name="Santos A.J."/>
        </authorList>
    </citation>
    <scope>NUCLEOTIDE SEQUENCE</scope>
    <source>
        <tissue evidence="2">Shoot tissue taken approximately 20 cm above the soil surface</tissue>
    </source>
</reference>
<dbReference type="AlphaFoldDB" id="A0A0A8ZWJ0"/>